<dbReference type="PANTHER" id="PTHR45348">
    <property type="entry name" value="HYPOTHETICAL OXIDOREDUCTASE (EUROFUNG)"/>
    <property type="match status" value="1"/>
</dbReference>
<evidence type="ECO:0000256" key="1">
    <source>
        <dbReference type="ARBA" id="ARBA00008072"/>
    </source>
</evidence>
<dbReference type="InterPro" id="IPR011032">
    <property type="entry name" value="GroES-like_sf"/>
</dbReference>
<dbReference type="SMART" id="SM00829">
    <property type="entry name" value="PKS_ER"/>
    <property type="match status" value="1"/>
</dbReference>
<dbReference type="Pfam" id="PF08240">
    <property type="entry name" value="ADH_N"/>
    <property type="match status" value="1"/>
</dbReference>
<dbReference type="CDD" id="cd08249">
    <property type="entry name" value="enoyl_reductase_like"/>
    <property type="match status" value="1"/>
</dbReference>
<evidence type="ECO:0000259" key="4">
    <source>
        <dbReference type="SMART" id="SM00829"/>
    </source>
</evidence>
<comment type="similarity">
    <text evidence="1">Belongs to the zinc-containing alcohol dehydrogenase family.</text>
</comment>
<organism evidence="5 6">
    <name type="scientific">Zasmidium cellare</name>
    <name type="common">Wine cellar mold</name>
    <name type="synonym">Racodium cellare</name>
    <dbReference type="NCBI Taxonomy" id="395010"/>
    <lineage>
        <taxon>Eukaryota</taxon>
        <taxon>Fungi</taxon>
        <taxon>Dikarya</taxon>
        <taxon>Ascomycota</taxon>
        <taxon>Pezizomycotina</taxon>
        <taxon>Dothideomycetes</taxon>
        <taxon>Dothideomycetidae</taxon>
        <taxon>Mycosphaerellales</taxon>
        <taxon>Mycosphaerellaceae</taxon>
        <taxon>Zasmidium</taxon>
    </lineage>
</organism>
<sequence>MSSLPQNFALIRSDTGKATLQPRPLPTLKPDYLLVRTVAIALNPTDWTTLDAPGLPGSVVGCDYSGVVEAVGADCKNRWSEGDRVAGFAHGRTDSNHETGAFARFIIVKGALQLKIPEGISFEEAASVGSGIATTGYALYHVLGLPWPGEGNRGEGEGEPILIYGGSTATGTVVVQFAKMSGRKVLTTCSPKHFDLLKSRGADVVYDYRTPNIGTQILHDTNNTLTTVLDCVAIESSAQICATAIGPQGGTYLNLLGIDSPRTDIKSIFFLGYALSGEDYIFEGEFYKAEPEVHAFGVKWMREAERLWGEGKWVAHPQVVKGGGLRGALEGMGEMREGKGPSGEKWVYRVGETGWEGE</sequence>
<comment type="subunit">
    <text evidence="2">Monomer.</text>
</comment>
<dbReference type="PANTHER" id="PTHR45348:SF2">
    <property type="entry name" value="ZINC-TYPE ALCOHOL DEHYDROGENASE-LIKE PROTEIN C2E1P3.01"/>
    <property type="match status" value="1"/>
</dbReference>
<dbReference type="InterPro" id="IPR047122">
    <property type="entry name" value="Trans-enoyl_RdTase-like"/>
</dbReference>
<protein>
    <recommendedName>
        <fullName evidence="4">Enoyl reductase (ER) domain-containing protein</fullName>
    </recommendedName>
</protein>
<dbReference type="InterPro" id="IPR020843">
    <property type="entry name" value="ER"/>
</dbReference>
<dbReference type="Proteomes" id="UP001305779">
    <property type="component" value="Unassembled WGS sequence"/>
</dbReference>
<dbReference type="Gene3D" id="3.40.50.720">
    <property type="entry name" value="NAD(P)-binding Rossmann-like Domain"/>
    <property type="match status" value="1"/>
</dbReference>
<keyword evidence="6" id="KW-1185">Reference proteome</keyword>
<dbReference type="Gene3D" id="3.90.180.10">
    <property type="entry name" value="Medium-chain alcohol dehydrogenases, catalytic domain"/>
    <property type="match status" value="1"/>
</dbReference>
<dbReference type="InterPro" id="IPR013149">
    <property type="entry name" value="ADH-like_C"/>
</dbReference>
<gene>
    <name evidence="5" type="ORF">PRZ48_012381</name>
</gene>
<dbReference type="SUPFAM" id="SSF50129">
    <property type="entry name" value="GroES-like"/>
    <property type="match status" value="1"/>
</dbReference>
<dbReference type="InterPro" id="IPR013154">
    <property type="entry name" value="ADH-like_N"/>
</dbReference>
<dbReference type="Pfam" id="PF00107">
    <property type="entry name" value="ADH_zinc_N"/>
    <property type="match status" value="1"/>
</dbReference>
<dbReference type="EMBL" id="JAXOVC010000010">
    <property type="protein sequence ID" value="KAK4496401.1"/>
    <property type="molecule type" value="Genomic_DNA"/>
</dbReference>
<evidence type="ECO:0000313" key="5">
    <source>
        <dbReference type="EMBL" id="KAK4496401.1"/>
    </source>
</evidence>
<evidence type="ECO:0000256" key="3">
    <source>
        <dbReference type="ARBA" id="ARBA00023002"/>
    </source>
</evidence>
<name>A0ABR0E597_ZASCE</name>
<dbReference type="SUPFAM" id="SSF51735">
    <property type="entry name" value="NAD(P)-binding Rossmann-fold domains"/>
    <property type="match status" value="1"/>
</dbReference>
<accession>A0ABR0E597</accession>
<dbReference type="InterPro" id="IPR036291">
    <property type="entry name" value="NAD(P)-bd_dom_sf"/>
</dbReference>
<evidence type="ECO:0000313" key="6">
    <source>
        <dbReference type="Proteomes" id="UP001305779"/>
    </source>
</evidence>
<proteinExistence type="inferred from homology"/>
<comment type="caution">
    <text evidence="5">The sequence shown here is derived from an EMBL/GenBank/DDBJ whole genome shotgun (WGS) entry which is preliminary data.</text>
</comment>
<keyword evidence="3" id="KW-0560">Oxidoreductase</keyword>
<evidence type="ECO:0000256" key="2">
    <source>
        <dbReference type="ARBA" id="ARBA00011245"/>
    </source>
</evidence>
<feature type="domain" description="Enoyl reductase (ER)" evidence="4">
    <location>
        <begin position="13"/>
        <end position="340"/>
    </location>
</feature>
<reference evidence="5 6" key="1">
    <citation type="journal article" date="2023" name="G3 (Bethesda)">
        <title>A chromosome-level genome assembly of Zasmidium syzygii isolated from banana leaves.</title>
        <authorList>
            <person name="van Westerhoven A.C."/>
            <person name="Mehrabi R."/>
            <person name="Talebi R."/>
            <person name="Steentjes M.B.F."/>
            <person name="Corcolon B."/>
            <person name="Chong P.A."/>
            <person name="Kema G.H.J."/>
            <person name="Seidl M.F."/>
        </authorList>
    </citation>
    <scope>NUCLEOTIDE SEQUENCE [LARGE SCALE GENOMIC DNA]</scope>
    <source>
        <strain evidence="5 6">P124</strain>
    </source>
</reference>